<evidence type="ECO:0000256" key="1">
    <source>
        <dbReference type="SAM" id="Phobius"/>
    </source>
</evidence>
<gene>
    <name evidence="2" type="ORF">JVT61DRAFT_6393</name>
</gene>
<name>A0A8I2YJP6_9AGAM</name>
<dbReference type="AlphaFoldDB" id="A0A8I2YJP6"/>
<dbReference type="EMBL" id="JAGFBS010000021">
    <property type="protein sequence ID" value="KAG6373719.1"/>
    <property type="molecule type" value="Genomic_DNA"/>
</dbReference>
<organism evidence="2 3">
    <name type="scientific">Boletus reticuloceps</name>
    <dbReference type="NCBI Taxonomy" id="495285"/>
    <lineage>
        <taxon>Eukaryota</taxon>
        <taxon>Fungi</taxon>
        <taxon>Dikarya</taxon>
        <taxon>Basidiomycota</taxon>
        <taxon>Agaricomycotina</taxon>
        <taxon>Agaricomycetes</taxon>
        <taxon>Agaricomycetidae</taxon>
        <taxon>Boletales</taxon>
        <taxon>Boletineae</taxon>
        <taxon>Boletaceae</taxon>
        <taxon>Boletoideae</taxon>
        <taxon>Boletus</taxon>
    </lineage>
</organism>
<keyword evidence="1" id="KW-0812">Transmembrane</keyword>
<comment type="caution">
    <text evidence="2">The sequence shown here is derived from an EMBL/GenBank/DDBJ whole genome shotgun (WGS) entry which is preliminary data.</text>
</comment>
<proteinExistence type="predicted"/>
<keyword evidence="1" id="KW-1133">Transmembrane helix</keyword>
<accession>A0A8I2YJP6</accession>
<keyword evidence="3" id="KW-1185">Reference proteome</keyword>
<evidence type="ECO:0000313" key="3">
    <source>
        <dbReference type="Proteomes" id="UP000683000"/>
    </source>
</evidence>
<keyword evidence="1" id="KW-0472">Membrane</keyword>
<reference evidence="2" key="1">
    <citation type="submission" date="2021-03" db="EMBL/GenBank/DDBJ databases">
        <title>Evolutionary innovations through gain and loss of genes in the ectomycorrhizal Boletales.</title>
        <authorList>
            <person name="Wu G."/>
            <person name="Miyauchi S."/>
            <person name="Morin E."/>
            <person name="Yang Z.-L."/>
            <person name="Xu J."/>
            <person name="Martin F.M."/>
        </authorList>
    </citation>
    <scope>NUCLEOTIDE SEQUENCE</scope>
    <source>
        <strain evidence="2">BR01</strain>
    </source>
</reference>
<evidence type="ECO:0000313" key="2">
    <source>
        <dbReference type="EMBL" id="KAG6373719.1"/>
    </source>
</evidence>
<feature type="transmembrane region" description="Helical" evidence="1">
    <location>
        <begin position="6"/>
        <end position="24"/>
    </location>
</feature>
<protein>
    <submittedName>
        <fullName evidence="2">Uncharacterized protein</fullName>
    </submittedName>
</protein>
<sequence>MGVDDPPITATLVVFLGLNIYASLFRPRVSATGYAPSNQRQVPVTDPVQPYAFSVPGESWYPVVPNKGYLSRDHPGLQNADPAYRVRCVA</sequence>
<dbReference type="Proteomes" id="UP000683000">
    <property type="component" value="Unassembled WGS sequence"/>
</dbReference>